<feature type="compositionally biased region" description="Polar residues" evidence="1">
    <location>
        <begin position="91"/>
        <end position="100"/>
    </location>
</feature>
<feature type="region of interest" description="Disordered" evidence="1">
    <location>
        <begin position="325"/>
        <end position="404"/>
    </location>
</feature>
<evidence type="ECO:0000313" key="3">
    <source>
        <dbReference type="Proteomes" id="UP000504636"/>
    </source>
</evidence>
<dbReference type="OrthoDB" id="3946221at2759"/>
<reference evidence="2 4" key="1">
    <citation type="journal article" date="2020" name="Stud. Mycol.">
        <title>101 Dothideomycetes genomes: a test case for predicting lifestyles and emergence of pathogens.</title>
        <authorList>
            <person name="Haridas S."/>
            <person name="Albert R."/>
            <person name="Binder M."/>
            <person name="Bloem J."/>
            <person name="Labutti K."/>
            <person name="Salamov A."/>
            <person name="Andreopoulos B."/>
            <person name="Baker S."/>
            <person name="Barry K."/>
            <person name="Bills G."/>
            <person name="Bluhm B."/>
            <person name="Cannon C."/>
            <person name="Castanera R."/>
            <person name="Culley D."/>
            <person name="Daum C."/>
            <person name="Ezra D."/>
            <person name="Gonzalez J."/>
            <person name="Henrissat B."/>
            <person name="Kuo A."/>
            <person name="Liang C."/>
            <person name="Lipzen A."/>
            <person name="Lutzoni F."/>
            <person name="Magnuson J."/>
            <person name="Mondo S."/>
            <person name="Nolan M."/>
            <person name="Ohm R."/>
            <person name="Pangilinan J."/>
            <person name="Park H.-J."/>
            <person name="Ramirez L."/>
            <person name="Alfaro M."/>
            <person name="Sun H."/>
            <person name="Tritt A."/>
            <person name="Yoshinaga Y."/>
            <person name="Zwiers L.-H."/>
            <person name="Turgeon B."/>
            <person name="Goodwin S."/>
            <person name="Spatafora J."/>
            <person name="Crous P."/>
            <person name="Grigoriev I."/>
        </authorList>
    </citation>
    <scope>NUCLEOTIDE SEQUENCE</scope>
    <source>
        <strain evidence="2 4">CBS 304.34</strain>
    </source>
</reference>
<organism evidence="2">
    <name type="scientific">Mytilinidion resinicola</name>
    <dbReference type="NCBI Taxonomy" id="574789"/>
    <lineage>
        <taxon>Eukaryota</taxon>
        <taxon>Fungi</taxon>
        <taxon>Dikarya</taxon>
        <taxon>Ascomycota</taxon>
        <taxon>Pezizomycotina</taxon>
        <taxon>Dothideomycetes</taxon>
        <taxon>Pleosporomycetidae</taxon>
        <taxon>Mytilinidiales</taxon>
        <taxon>Mytilinidiaceae</taxon>
        <taxon>Mytilinidion</taxon>
    </lineage>
</organism>
<feature type="compositionally biased region" description="Basic and acidic residues" evidence="1">
    <location>
        <begin position="117"/>
        <end position="131"/>
    </location>
</feature>
<keyword evidence="3" id="KW-1185">Reference proteome</keyword>
<dbReference type="EMBL" id="MU003697">
    <property type="protein sequence ID" value="KAF2812615.1"/>
    <property type="molecule type" value="Genomic_DNA"/>
</dbReference>
<evidence type="ECO:0000256" key="1">
    <source>
        <dbReference type="SAM" id="MobiDB-lite"/>
    </source>
</evidence>
<feature type="region of interest" description="Disordered" evidence="1">
    <location>
        <begin position="117"/>
        <end position="144"/>
    </location>
</feature>
<dbReference type="Proteomes" id="UP000504636">
    <property type="component" value="Unplaced"/>
</dbReference>
<evidence type="ECO:0000313" key="4">
    <source>
        <dbReference type="RefSeq" id="XP_033579579.1"/>
    </source>
</evidence>
<gene>
    <name evidence="2 4" type="ORF">BDZ99DRAFT_270146</name>
</gene>
<name>A0A6A6YXI4_9PEZI</name>
<reference evidence="4" key="2">
    <citation type="submission" date="2020-04" db="EMBL/GenBank/DDBJ databases">
        <authorList>
            <consortium name="NCBI Genome Project"/>
        </authorList>
    </citation>
    <scope>NUCLEOTIDE SEQUENCE</scope>
    <source>
        <strain evidence="4">CBS 304.34</strain>
    </source>
</reference>
<feature type="region of interest" description="Disordered" evidence="1">
    <location>
        <begin position="157"/>
        <end position="197"/>
    </location>
</feature>
<feature type="compositionally biased region" description="Polar residues" evidence="1">
    <location>
        <begin position="333"/>
        <end position="347"/>
    </location>
</feature>
<evidence type="ECO:0000313" key="2">
    <source>
        <dbReference type="EMBL" id="KAF2812615.1"/>
    </source>
</evidence>
<feature type="region of interest" description="Disordered" evidence="1">
    <location>
        <begin position="250"/>
        <end position="274"/>
    </location>
</feature>
<feature type="region of interest" description="Disordered" evidence="1">
    <location>
        <begin position="64"/>
        <end position="104"/>
    </location>
</feature>
<protein>
    <submittedName>
        <fullName evidence="2 4">Uncharacterized protein</fullName>
    </submittedName>
</protein>
<accession>A0A6A6YXI4</accession>
<proteinExistence type="predicted"/>
<feature type="compositionally biased region" description="Low complexity" evidence="1">
    <location>
        <begin position="498"/>
        <end position="511"/>
    </location>
</feature>
<feature type="compositionally biased region" description="Basic and acidic residues" evidence="1">
    <location>
        <begin position="76"/>
        <end position="90"/>
    </location>
</feature>
<dbReference type="AlphaFoldDB" id="A0A6A6YXI4"/>
<feature type="compositionally biased region" description="Low complexity" evidence="1">
    <location>
        <begin position="383"/>
        <end position="395"/>
    </location>
</feature>
<reference evidence="4" key="3">
    <citation type="submission" date="2025-04" db="UniProtKB">
        <authorList>
            <consortium name="RefSeq"/>
        </authorList>
    </citation>
    <scope>IDENTIFICATION</scope>
    <source>
        <strain evidence="4">CBS 304.34</strain>
    </source>
</reference>
<feature type="region of interest" description="Disordered" evidence="1">
    <location>
        <begin position="443"/>
        <end position="513"/>
    </location>
</feature>
<dbReference type="RefSeq" id="XP_033579579.1">
    <property type="nucleotide sequence ID" value="XM_033713885.1"/>
</dbReference>
<dbReference type="GeneID" id="54454778"/>
<feature type="compositionally biased region" description="Basic and acidic residues" evidence="1">
    <location>
        <begin position="371"/>
        <end position="382"/>
    </location>
</feature>
<sequence length="696" mass="77324">MEKKNNHLDNLFNGFGEGTRRELRADFRLGEQIAKMSQELENKSSPASASSFKVPQVTIAEQNVFGSSSLKPRPAQRLDPRLPTPDERDQYSLSMPSSKVASPEVTYPDIAARAEKTHLASPARSEDEMSWRVDTPPVVKSIDPHGQRLHQYLDSMDAAHPESPEANAVDEGVNEDGQSDIWQEEASRSSDLPTLPKARTVTHKEPNFQDQLFADENALPPARGKIPKTWRRKSSSDFHYSDEMEVEMEEITAPRVSHADQTSSTRSSKGKERAQEFLPIVEYDEQEEGESSDDTGMFWENNLPAVYNKTTSLEEQTSKLDLTMLLGGDSSPAKESSVLTPDRNSPAQKVPPRIAQLQAAPYKGSPLKQQLRSEDLESERGLRSSLASSRNTRSSIGVDGKSSTLSDIRQLRAETEARSYEPHSRTLHEIKEVTEHSQRFAPSVSFLPSSPPEVLNDGGSKRSVLSPKRAYSPLFDGSNTQSPRKRVAKTTVLEPRVSRTAPSASSSTGPSIAKTGLFSRLTTTLWTAVTPAASPPSHPMILRFSPLPRVQPWTRTHYKTLDILFQIHKRKPTSFAPASPSSINNALLETIPDRKKFLGAVYSNWGYDVTMTEQYLVLAAAFCQLLTLSDIKEYERTTGKEIDRGDVDPGPDGEVIGFEAVVRRLFSVISGEDVRRDEKLGKVIRRDVGFSVTWGH</sequence>